<protein>
    <recommendedName>
        <fullName evidence="2">Transposase (putative) gypsy type domain-containing protein</fullName>
    </recommendedName>
</protein>
<reference evidence="4" key="1">
    <citation type="journal article" date="2015" name="Proc. Natl. Acad. Sci. U.S.A.">
        <title>Genome sequencing of adzuki bean (Vigna angularis) provides insight into high starch and low fat accumulation and domestication.</title>
        <authorList>
            <person name="Yang K."/>
            <person name="Tian Z."/>
            <person name="Chen C."/>
            <person name="Luo L."/>
            <person name="Zhao B."/>
            <person name="Wang Z."/>
            <person name="Yu L."/>
            <person name="Li Y."/>
            <person name="Sun Y."/>
            <person name="Li W."/>
            <person name="Chen Y."/>
            <person name="Li Y."/>
            <person name="Zhang Y."/>
            <person name="Ai D."/>
            <person name="Zhao J."/>
            <person name="Shang C."/>
            <person name="Ma Y."/>
            <person name="Wu B."/>
            <person name="Wang M."/>
            <person name="Gao L."/>
            <person name="Sun D."/>
            <person name="Zhang P."/>
            <person name="Guo F."/>
            <person name="Wang W."/>
            <person name="Li Y."/>
            <person name="Wang J."/>
            <person name="Varshney R.K."/>
            <person name="Wang J."/>
            <person name="Ling H.Q."/>
            <person name="Wan P."/>
        </authorList>
    </citation>
    <scope>NUCLEOTIDE SEQUENCE</scope>
    <source>
        <strain evidence="4">cv. Jingnong 6</strain>
    </source>
</reference>
<evidence type="ECO:0000313" key="3">
    <source>
        <dbReference type="EMBL" id="KOM57372.1"/>
    </source>
</evidence>
<feature type="region of interest" description="Disordered" evidence="1">
    <location>
        <begin position="361"/>
        <end position="423"/>
    </location>
</feature>
<evidence type="ECO:0000259" key="2">
    <source>
        <dbReference type="Pfam" id="PF04195"/>
    </source>
</evidence>
<name>A0A0L9VR70_PHAAN</name>
<dbReference type="Proteomes" id="UP000053144">
    <property type="component" value="Chromosome 11"/>
</dbReference>
<feature type="compositionally biased region" description="Basic and acidic residues" evidence="1">
    <location>
        <begin position="380"/>
        <end position="397"/>
    </location>
</feature>
<dbReference type="AlphaFoldDB" id="A0A0L9VR70"/>
<dbReference type="Gramene" id="KOM57372">
    <property type="protein sequence ID" value="KOM57372"/>
    <property type="gene ID" value="LR48_Vigan11g040500"/>
</dbReference>
<dbReference type="EMBL" id="CM003381">
    <property type="protein sequence ID" value="KOM57372.1"/>
    <property type="molecule type" value="Genomic_DNA"/>
</dbReference>
<feature type="domain" description="Transposase (putative) gypsy type" evidence="2">
    <location>
        <begin position="179"/>
        <end position="237"/>
    </location>
</feature>
<sequence>MSDNAIRGVKRIEETPTVRLMSALLSDHPVRMEGEDAIIFTFFFSFRVQSIHFSSEFARSPRPKLNSPIDADKRIIYGIPIHLLKGGIPVDDAPLEWDGDGTVILGYDWAPHDASLFASEYGTKKVLTWRINWLYIVRDVEDSRLIRARVNLRNERVYHGKGSSPDDFFFMYANFFEQLCIRVPFTEFQMVVLREMNVAPTQLHPNSCAAVQAFLAMCLAVDITPTIPVFFHYFDVRSFPKGVIIDDAGRHEFHDTEGNPLFPFYGTRNLRKIKAYLVGTMNLVDLEVVHTINALRRRLSARNLVECLRHEDCERKAYHVCSSPYKSNFMASRKGVGANSSSARERVAPIALSPPIIKYPSSKAATTSTQPFIRKRKGHKEGEKSASKKGHKEKEGSSSRSASKKACKGKEASSSRPLPDRVFSSTFNMSDQTNFHMSSTHHALIESLFEAELTNTMLEMSTRAASLAWYLREFVDRRGVEHDPGDTCSLGRAHCSPPDQVDSGSVWNSLFINLDFRRIWAAVVLREELSVHQSAKLTVVPFGTPRSSTWIFAGSGQQWFFEKNSLFTARPS</sequence>
<proteinExistence type="predicted"/>
<dbReference type="Pfam" id="PF04195">
    <property type="entry name" value="Transposase_28"/>
    <property type="match status" value="1"/>
</dbReference>
<gene>
    <name evidence="3" type="ORF">LR48_Vigan11g040500</name>
</gene>
<evidence type="ECO:0000256" key="1">
    <source>
        <dbReference type="SAM" id="MobiDB-lite"/>
    </source>
</evidence>
<dbReference type="InterPro" id="IPR007321">
    <property type="entry name" value="Transposase_28"/>
</dbReference>
<evidence type="ECO:0000313" key="4">
    <source>
        <dbReference type="Proteomes" id="UP000053144"/>
    </source>
</evidence>
<accession>A0A0L9VR70</accession>
<organism evidence="3 4">
    <name type="scientific">Phaseolus angularis</name>
    <name type="common">Azuki bean</name>
    <name type="synonym">Vigna angularis</name>
    <dbReference type="NCBI Taxonomy" id="3914"/>
    <lineage>
        <taxon>Eukaryota</taxon>
        <taxon>Viridiplantae</taxon>
        <taxon>Streptophyta</taxon>
        <taxon>Embryophyta</taxon>
        <taxon>Tracheophyta</taxon>
        <taxon>Spermatophyta</taxon>
        <taxon>Magnoliopsida</taxon>
        <taxon>eudicotyledons</taxon>
        <taxon>Gunneridae</taxon>
        <taxon>Pentapetalae</taxon>
        <taxon>rosids</taxon>
        <taxon>fabids</taxon>
        <taxon>Fabales</taxon>
        <taxon>Fabaceae</taxon>
        <taxon>Papilionoideae</taxon>
        <taxon>50 kb inversion clade</taxon>
        <taxon>NPAAA clade</taxon>
        <taxon>indigoferoid/millettioid clade</taxon>
        <taxon>Phaseoleae</taxon>
        <taxon>Vigna</taxon>
    </lineage>
</organism>